<dbReference type="EMBL" id="JAFNLL010000040">
    <property type="protein sequence ID" value="MBO1269314.1"/>
    <property type="molecule type" value="Genomic_DNA"/>
</dbReference>
<feature type="domain" description="Carboxymuconolactone decarboxylase-like" evidence="1">
    <location>
        <begin position="12"/>
        <end position="94"/>
    </location>
</feature>
<dbReference type="Pfam" id="PF02627">
    <property type="entry name" value="CMD"/>
    <property type="match status" value="1"/>
</dbReference>
<protein>
    <submittedName>
        <fullName evidence="2">Carboxymuconolactone decarboxylase family protein</fullName>
    </submittedName>
</protein>
<sequence>MGYIKNVRKSTPDAFAAYAQFDEAALRNPDKVIPRKYTELMAIAVALTTQCVYCIDAHVAAAKKEGATETELSETVMIATALRAGASLAHGLMAMKMYEEGPRTGLAHSH</sequence>
<dbReference type="GO" id="GO:0051920">
    <property type="term" value="F:peroxiredoxin activity"/>
    <property type="evidence" value="ECO:0007669"/>
    <property type="project" value="InterPro"/>
</dbReference>
<dbReference type="NCBIfam" id="TIGR00778">
    <property type="entry name" value="ahpD_dom"/>
    <property type="match status" value="1"/>
</dbReference>
<dbReference type="Gene3D" id="1.20.1290.10">
    <property type="entry name" value="AhpD-like"/>
    <property type="match status" value="1"/>
</dbReference>
<dbReference type="InterPro" id="IPR003779">
    <property type="entry name" value="CMD-like"/>
</dbReference>
<accession>A0A939HHE8</accession>
<dbReference type="Proteomes" id="UP000664164">
    <property type="component" value="Unassembled WGS sequence"/>
</dbReference>
<gene>
    <name evidence="2" type="ORF">J1902_15300</name>
</gene>
<organism evidence="2 3">
    <name type="scientific">Arthrobacter cavernae</name>
    <dbReference type="NCBI Taxonomy" id="2817681"/>
    <lineage>
        <taxon>Bacteria</taxon>
        <taxon>Bacillati</taxon>
        <taxon>Actinomycetota</taxon>
        <taxon>Actinomycetes</taxon>
        <taxon>Micrococcales</taxon>
        <taxon>Micrococcaceae</taxon>
        <taxon>Arthrobacter</taxon>
    </lineage>
</organism>
<keyword evidence="3" id="KW-1185">Reference proteome</keyword>
<dbReference type="PANTHER" id="PTHR33930:SF2">
    <property type="entry name" value="BLR3452 PROTEIN"/>
    <property type="match status" value="1"/>
</dbReference>
<dbReference type="AlphaFoldDB" id="A0A939HHE8"/>
<reference evidence="2" key="1">
    <citation type="submission" date="2021-03" db="EMBL/GenBank/DDBJ databases">
        <title>A new species, PO-11, isolated from a karst cave deposit.</title>
        <authorList>
            <person name="Zhaoxiaoyong W."/>
        </authorList>
    </citation>
    <scope>NUCLEOTIDE SEQUENCE</scope>
    <source>
        <strain evidence="2">PO-11</strain>
    </source>
</reference>
<evidence type="ECO:0000259" key="1">
    <source>
        <dbReference type="Pfam" id="PF02627"/>
    </source>
</evidence>
<dbReference type="PANTHER" id="PTHR33930">
    <property type="entry name" value="ALKYL HYDROPEROXIDE REDUCTASE AHPD"/>
    <property type="match status" value="1"/>
</dbReference>
<evidence type="ECO:0000313" key="2">
    <source>
        <dbReference type="EMBL" id="MBO1269314.1"/>
    </source>
</evidence>
<dbReference type="InterPro" id="IPR029032">
    <property type="entry name" value="AhpD-like"/>
</dbReference>
<comment type="caution">
    <text evidence="2">The sequence shown here is derived from an EMBL/GenBank/DDBJ whole genome shotgun (WGS) entry which is preliminary data.</text>
</comment>
<dbReference type="InterPro" id="IPR004675">
    <property type="entry name" value="AhpD_core"/>
</dbReference>
<dbReference type="SUPFAM" id="SSF69118">
    <property type="entry name" value="AhpD-like"/>
    <property type="match status" value="1"/>
</dbReference>
<evidence type="ECO:0000313" key="3">
    <source>
        <dbReference type="Proteomes" id="UP000664164"/>
    </source>
</evidence>
<name>A0A939HHE8_9MICC</name>
<proteinExistence type="predicted"/>